<dbReference type="Proteomes" id="UP000054928">
    <property type="component" value="Unassembled WGS sequence"/>
</dbReference>
<accession>A0A0P1A9Z3</accession>
<evidence type="ECO:0000313" key="2">
    <source>
        <dbReference type="Proteomes" id="UP000054928"/>
    </source>
</evidence>
<dbReference type="EMBL" id="CCYD01000288">
    <property type="protein sequence ID" value="CEG37636.1"/>
    <property type="molecule type" value="Genomic_DNA"/>
</dbReference>
<dbReference type="RefSeq" id="XP_024574005.1">
    <property type="nucleotide sequence ID" value="XM_024722983.1"/>
</dbReference>
<evidence type="ECO:0000313" key="1">
    <source>
        <dbReference type="EMBL" id="CEG37636.1"/>
    </source>
</evidence>
<reference evidence="2" key="1">
    <citation type="submission" date="2014-09" db="EMBL/GenBank/DDBJ databases">
        <authorList>
            <person name="Sharma Rahul"/>
            <person name="Thines Marco"/>
        </authorList>
    </citation>
    <scope>NUCLEOTIDE SEQUENCE [LARGE SCALE GENOMIC DNA]</scope>
</reference>
<sequence length="88" mass="9476">MKLASATNAFLQITSIQPRISCGAVCRSPDISNWEGVASSTEKSNWLAIAKDDVIVLPGQAAYSHTSREGRVGRLDMVVSPIGHYCLQ</sequence>
<dbReference type="GeneID" id="36400469"/>
<keyword evidence="2" id="KW-1185">Reference proteome</keyword>
<organism evidence="1 2">
    <name type="scientific">Plasmopara halstedii</name>
    <name type="common">Downy mildew of sunflower</name>
    <dbReference type="NCBI Taxonomy" id="4781"/>
    <lineage>
        <taxon>Eukaryota</taxon>
        <taxon>Sar</taxon>
        <taxon>Stramenopiles</taxon>
        <taxon>Oomycota</taxon>
        <taxon>Peronosporomycetes</taxon>
        <taxon>Peronosporales</taxon>
        <taxon>Peronosporaceae</taxon>
        <taxon>Plasmopara</taxon>
    </lineage>
</organism>
<proteinExistence type="predicted"/>
<protein>
    <submittedName>
        <fullName evidence="1">Uncharacterized protein</fullName>
    </submittedName>
</protein>
<dbReference type="AlphaFoldDB" id="A0A0P1A9Z3"/>
<name>A0A0P1A9Z3_PLAHL</name>